<feature type="region of interest" description="Disordered" evidence="1">
    <location>
        <begin position="520"/>
        <end position="562"/>
    </location>
</feature>
<feature type="compositionally biased region" description="Acidic residues" evidence="1">
    <location>
        <begin position="308"/>
        <end position="322"/>
    </location>
</feature>
<dbReference type="InterPro" id="IPR008984">
    <property type="entry name" value="SMAD_FHA_dom_sf"/>
</dbReference>
<evidence type="ECO:0000313" key="4">
    <source>
        <dbReference type="Proteomes" id="UP000799757"/>
    </source>
</evidence>
<dbReference type="SUPFAM" id="SSF49879">
    <property type="entry name" value="SMAD/FHA domain"/>
    <property type="match status" value="1"/>
</dbReference>
<reference evidence="3" key="1">
    <citation type="journal article" date="2020" name="Stud. Mycol.">
        <title>101 Dothideomycetes genomes: a test case for predicting lifestyles and emergence of pathogens.</title>
        <authorList>
            <person name="Haridas S."/>
            <person name="Albert R."/>
            <person name="Binder M."/>
            <person name="Bloem J."/>
            <person name="Labutti K."/>
            <person name="Salamov A."/>
            <person name="Andreopoulos B."/>
            <person name="Baker S."/>
            <person name="Barry K."/>
            <person name="Bills G."/>
            <person name="Bluhm B."/>
            <person name="Cannon C."/>
            <person name="Castanera R."/>
            <person name="Culley D."/>
            <person name="Daum C."/>
            <person name="Ezra D."/>
            <person name="Gonzalez J."/>
            <person name="Henrissat B."/>
            <person name="Kuo A."/>
            <person name="Liang C."/>
            <person name="Lipzen A."/>
            <person name="Lutzoni F."/>
            <person name="Magnuson J."/>
            <person name="Mondo S."/>
            <person name="Nolan M."/>
            <person name="Ohm R."/>
            <person name="Pangilinan J."/>
            <person name="Park H.-J."/>
            <person name="Ramirez L."/>
            <person name="Alfaro M."/>
            <person name="Sun H."/>
            <person name="Tritt A."/>
            <person name="Yoshinaga Y."/>
            <person name="Zwiers L.-H."/>
            <person name="Turgeon B."/>
            <person name="Goodwin S."/>
            <person name="Spatafora J."/>
            <person name="Crous P."/>
            <person name="Grigoriev I."/>
        </authorList>
    </citation>
    <scope>NUCLEOTIDE SEQUENCE</scope>
    <source>
        <strain evidence="3">CBS 109.77</strain>
    </source>
</reference>
<gene>
    <name evidence="3" type="ORF">K505DRAFT_325454</name>
</gene>
<dbReference type="PANTHER" id="PTHR15715:SF37">
    <property type="entry name" value="LD47843P"/>
    <property type="match status" value="1"/>
</dbReference>
<feature type="compositionally biased region" description="Acidic residues" evidence="1">
    <location>
        <begin position="548"/>
        <end position="557"/>
    </location>
</feature>
<evidence type="ECO:0000259" key="2">
    <source>
        <dbReference type="PROSITE" id="PS50006"/>
    </source>
</evidence>
<feature type="compositionally biased region" description="Acidic residues" evidence="1">
    <location>
        <begin position="149"/>
        <end position="160"/>
    </location>
</feature>
<evidence type="ECO:0000256" key="1">
    <source>
        <dbReference type="SAM" id="MobiDB-lite"/>
    </source>
</evidence>
<evidence type="ECO:0000313" key="3">
    <source>
        <dbReference type="EMBL" id="KAF2793469.1"/>
    </source>
</evidence>
<dbReference type="Proteomes" id="UP000799757">
    <property type="component" value="Unassembled WGS sequence"/>
</dbReference>
<dbReference type="GO" id="GO:0005737">
    <property type="term" value="C:cytoplasm"/>
    <property type="evidence" value="ECO:0007669"/>
    <property type="project" value="TreeGrafter"/>
</dbReference>
<protein>
    <recommendedName>
        <fullName evidence="2">FHA domain-containing protein</fullName>
    </recommendedName>
</protein>
<proteinExistence type="predicted"/>
<feature type="domain" description="FHA" evidence="2">
    <location>
        <begin position="34"/>
        <end position="97"/>
    </location>
</feature>
<name>A0A6A6XAK4_9PLEO</name>
<dbReference type="SMART" id="SM00240">
    <property type="entry name" value="FHA"/>
    <property type="match status" value="1"/>
</dbReference>
<organism evidence="3 4">
    <name type="scientific">Melanomma pulvis-pyrius CBS 109.77</name>
    <dbReference type="NCBI Taxonomy" id="1314802"/>
    <lineage>
        <taxon>Eukaryota</taxon>
        <taxon>Fungi</taxon>
        <taxon>Dikarya</taxon>
        <taxon>Ascomycota</taxon>
        <taxon>Pezizomycotina</taxon>
        <taxon>Dothideomycetes</taxon>
        <taxon>Pleosporomycetidae</taxon>
        <taxon>Pleosporales</taxon>
        <taxon>Melanommataceae</taxon>
        <taxon>Melanomma</taxon>
    </lineage>
</organism>
<dbReference type="InterPro" id="IPR051176">
    <property type="entry name" value="Cent_Immune-Sig_Mod"/>
</dbReference>
<accession>A0A6A6XAK4</accession>
<dbReference type="InterPro" id="IPR000253">
    <property type="entry name" value="FHA_dom"/>
</dbReference>
<dbReference type="Pfam" id="PF00498">
    <property type="entry name" value="FHA"/>
    <property type="match status" value="1"/>
</dbReference>
<feature type="compositionally biased region" description="Polar residues" evidence="1">
    <location>
        <begin position="524"/>
        <end position="536"/>
    </location>
</feature>
<sequence>MPPADRVIEVTLRSIDGLDDFPERSFVLGPNTSVAVGRSSKNTTKKLMSGPDNAFIDSPVISREHALLSANTATGIPAVYITDNGSMHGTFVNSHQLPPKQEHKLHNGDTLQFGMNVVRDQDSFVAKKYRFQSKIAPAIIRGFSVPDMDSSEEEDVEEEDVARTTRYGSQSNPVNLDDFEDMPPAVIVLDEEEPEINKSVPEKPSSPPRLARMYFSDEPSTKESEAPTNSARPYAEDHSLEDEGFMESNEGAEPRQMNPFDLGPESLSSPDEEDRSSQFSEDDVDVESQEEDNLSNMGEDGSISNSEAEADSEAEESEAEDVDVVRRLKLVAMIQHETQKQVYDGGPSAPTPAPRPPFAPAMSSPHTAQASTKYHDVFLSSPPLNFGNTVSPKEVEKAAETAPKFPFSDDFGHASWESMSQFPPRPVAPKPTIWVTPGAGFDSTYLRGEMNHNNHWFDNAPITGGYSPDFRPTKMDYLGQVLNSEPAPAMSIPTPPIPTSNDVNPITPQANRRTKVSIPEIVEDTQQQPPTPTSVGSPKALKRKAEVLDEDPTEATEEPPASVVEGTVATEVVQAAVEGPPAKRNRPTLTNVASFIAGGMFAMGALVMLPDIAFS</sequence>
<dbReference type="EMBL" id="MU001926">
    <property type="protein sequence ID" value="KAF2793469.1"/>
    <property type="molecule type" value="Genomic_DNA"/>
</dbReference>
<dbReference type="Gene3D" id="2.60.200.20">
    <property type="match status" value="1"/>
</dbReference>
<feature type="compositionally biased region" description="Acidic residues" evidence="1">
    <location>
        <begin position="270"/>
        <end position="293"/>
    </location>
</feature>
<dbReference type="PROSITE" id="PS50006">
    <property type="entry name" value="FHA_DOMAIN"/>
    <property type="match status" value="1"/>
</dbReference>
<dbReference type="OrthoDB" id="4096268at2759"/>
<keyword evidence="4" id="KW-1185">Reference proteome</keyword>
<dbReference type="PANTHER" id="PTHR15715">
    <property type="entry name" value="CENTROSOMAL PROTEIN OF 170 KDA"/>
    <property type="match status" value="1"/>
</dbReference>
<dbReference type="AlphaFoldDB" id="A0A6A6XAK4"/>
<feature type="region of interest" description="Disordered" evidence="1">
    <location>
        <begin position="146"/>
        <end position="323"/>
    </location>
</feature>